<organism evidence="1 2">
    <name type="scientific">Lentinula aff. lateritia</name>
    <dbReference type="NCBI Taxonomy" id="2804960"/>
    <lineage>
        <taxon>Eukaryota</taxon>
        <taxon>Fungi</taxon>
        <taxon>Dikarya</taxon>
        <taxon>Basidiomycota</taxon>
        <taxon>Agaricomycotina</taxon>
        <taxon>Agaricomycetes</taxon>
        <taxon>Agaricomycetidae</taxon>
        <taxon>Agaricales</taxon>
        <taxon>Marasmiineae</taxon>
        <taxon>Omphalotaceae</taxon>
        <taxon>Lentinula</taxon>
    </lineage>
</organism>
<proteinExistence type="predicted"/>
<dbReference type="EMBL" id="MU795349">
    <property type="protein sequence ID" value="KAJ3807027.1"/>
    <property type="molecule type" value="Genomic_DNA"/>
</dbReference>
<evidence type="ECO:0000313" key="1">
    <source>
        <dbReference type="EMBL" id="KAJ3807027.1"/>
    </source>
</evidence>
<protein>
    <submittedName>
        <fullName evidence="1">Uncharacterized protein</fullName>
    </submittedName>
</protein>
<gene>
    <name evidence="1" type="ORF">F5876DRAFT_68441</name>
</gene>
<keyword evidence="2" id="KW-1185">Reference proteome</keyword>
<comment type="caution">
    <text evidence="1">The sequence shown here is derived from an EMBL/GenBank/DDBJ whole genome shotgun (WGS) entry which is preliminary data.</text>
</comment>
<accession>A0ACC1TQN2</accession>
<dbReference type="Proteomes" id="UP001163835">
    <property type="component" value="Unassembled WGS sequence"/>
</dbReference>
<sequence length="205" mass="22930">MLKDSLLEKLCNRIRENRVDGARELGERIMNDWVVETFPQSPSQQAIIGVLLEPILFDTLVDTERNSESHCTSLAHLMGSNLLQCPNDWMNQYILPLLPKEILPSNSKSSSDSKAEGNENAAESSSTMINAASPTFAIITSLPPKPSKLFKHFRCQVHPKVQFIQTTVVCIISHFVIRDFYPEFGTSKDHAELYLPEESNSGGNP</sequence>
<name>A0ACC1TQN2_9AGAR</name>
<reference evidence="1" key="1">
    <citation type="submission" date="2022-09" db="EMBL/GenBank/DDBJ databases">
        <title>A Global Phylogenomic Analysis of the Shiitake Genus Lentinula.</title>
        <authorList>
            <consortium name="DOE Joint Genome Institute"/>
            <person name="Sierra-Patev S."/>
            <person name="Min B."/>
            <person name="Naranjo-Ortiz M."/>
            <person name="Looney B."/>
            <person name="Konkel Z."/>
            <person name="Slot J.C."/>
            <person name="Sakamoto Y."/>
            <person name="Steenwyk J.L."/>
            <person name="Rokas A."/>
            <person name="Carro J."/>
            <person name="Camarero S."/>
            <person name="Ferreira P."/>
            <person name="Molpeceres G."/>
            <person name="Ruiz-Duenas F.J."/>
            <person name="Serrano A."/>
            <person name="Henrissat B."/>
            <person name="Drula E."/>
            <person name="Hughes K.W."/>
            <person name="Mata J.L."/>
            <person name="Ishikawa N.K."/>
            <person name="Vargas-Isla R."/>
            <person name="Ushijima S."/>
            <person name="Smith C.A."/>
            <person name="Ahrendt S."/>
            <person name="Andreopoulos W."/>
            <person name="He G."/>
            <person name="Labutti K."/>
            <person name="Lipzen A."/>
            <person name="Ng V."/>
            <person name="Riley R."/>
            <person name="Sandor L."/>
            <person name="Barry K."/>
            <person name="Martinez A.T."/>
            <person name="Xiao Y."/>
            <person name="Gibbons J.G."/>
            <person name="Terashima K."/>
            <person name="Grigoriev I.V."/>
            <person name="Hibbett D.S."/>
        </authorList>
    </citation>
    <scope>NUCLEOTIDE SEQUENCE</scope>
    <source>
        <strain evidence="1">TMI1499</strain>
    </source>
</reference>
<evidence type="ECO:0000313" key="2">
    <source>
        <dbReference type="Proteomes" id="UP001163835"/>
    </source>
</evidence>